<accession>A0AAV0GKM4</accession>
<dbReference type="GO" id="GO:0005975">
    <property type="term" value="P:carbohydrate metabolic process"/>
    <property type="evidence" value="ECO:0007669"/>
    <property type="project" value="InterPro"/>
</dbReference>
<evidence type="ECO:0000256" key="7">
    <source>
        <dbReference type="RuleBase" id="RU004335"/>
    </source>
</evidence>
<name>A0AAV0GKM4_9ASTE</name>
<keyword evidence="8" id="KW-1133">Transmembrane helix</keyword>
<dbReference type="EC" id="3.2.1.39" evidence="3"/>
<protein>
    <recommendedName>
        <fullName evidence="3">glucan endo-1,3-beta-D-glucosidase</fullName>
        <ecNumber evidence="3">3.2.1.39</ecNumber>
    </recommendedName>
</protein>
<keyword evidence="8" id="KW-0472">Membrane</keyword>
<dbReference type="AlphaFoldDB" id="A0AAV0GKM4"/>
<keyword evidence="4 9" id="KW-0732">Signal</keyword>
<gene>
    <name evidence="10" type="ORF">CEPIT_LOCUS44251</name>
</gene>
<dbReference type="Pfam" id="PF00332">
    <property type="entry name" value="Glyco_hydro_17"/>
    <property type="match status" value="1"/>
</dbReference>
<keyword evidence="5" id="KW-0378">Hydrolase</keyword>
<dbReference type="SUPFAM" id="SSF51445">
    <property type="entry name" value="(Trans)glycosidases"/>
    <property type="match status" value="1"/>
</dbReference>
<sequence length="391" mass="42679">MAMTKIVPALLLFSFLTDLFPGIQSTGFGINYGQIADNLPSHSRVVTLLKSLNVKRVKLYDADPNVLTAFAGSDFEFVIGLGNGDLQKMTDPTQAQTWIQQNVQPYYGPTKITCITVGNEVLTGGDSQAMSYLLPAMKSVHAALVNLGLSDKISVTTAHAYSAMAVSFPPSSGAFKPDLAEYIHAILDFHTQTKSAFLINAYPYFAYKGDPGDVSLDYVLFNPNPGNTDPVTKLKYDNMFYAQIDAVYSAMKAMGHEDIEVKVSETGWPSKGDENEAGATQANAARYNSNLLGRLNKGEGTPAKPSVPVDVYVFALFNENLKPGPTSERNYGLYYPNLDPVYDIKLQQQDGTGSTGSTGYFPQMEFSAAGGRVFCIPAFLLIFMLYFIQVW</sequence>
<evidence type="ECO:0000256" key="5">
    <source>
        <dbReference type="ARBA" id="ARBA00022801"/>
    </source>
</evidence>
<dbReference type="GO" id="GO:0042973">
    <property type="term" value="F:glucan endo-1,3-beta-D-glucosidase activity"/>
    <property type="evidence" value="ECO:0007669"/>
    <property type="project" value="UniProtKB-EC"/>
</dbReference>
<dbReference type="InterPro" id="IPR044965">
    <property type="entry name" value="Glyco_hydro_17_plant"/>
</dbReference>
<feature type="transmembrane region" description="Helical" evidence="8">
    <location>
        <begin position="369"/>
        <end position="388"/>
    </location>
</feature>
<dbReference type="EMBL" id="CAMAPF010001150">
    <property type="protein sequence ID" value="CAH9148114.1"/>
    <property type="molecule type" value="Genomic_DNA"/>
</dbReference>
<evidence type="ECO:0000256" key="9">
    <source>
        <dbReference type="SAM" id="SignalP"/>
    </source>
</evidence>
<evidence type="ECO:0000256" key="6">
    <source>
        <dbReference type="ARBA" id="ARBA00023295"/>
    </source>
</evidence>
<proteinExistence type="inferred from homology"/>
<evidence type="ECO:0000256" key="2">
    <source>
        <dbReference type="ARBA" id="ARBA00008773"/>
    </source>
</evidence>
<dbReference type="Gene3D" id="3.20.20.80">
    <property type="entry name" value="Glycosidases"/>
    <property type="match status" value="1"/>
</dbReference>
<evidence type="ECO:0000256" key="1">
    <source>
        <dbReference type="ARBA" id="ARBA00000382"/>
    </source>
</evidence>
<dbReference type="Proteomes" id="UP001152523">
    <property type="component" value="Unassembled WGS sequence"/>
</dbReference>
<organism evidence="10 11">
    <name type="scientific">Cuscuta epithymum</name>
    <dbReference type="NCBI Taxonomy" id="186058"/>
    <lineage>
        <taxon>Eukaryota</taxon>
        <taxon>Viridiplantae</taxon>
        <taxon>Streptophyta</taxon>
        <taxon>Embryophyta</taxon>
        <taxon>Tracheophyta</taxon>
        <taxon>Spermatophyta</taxon>
        <taxon>Magnoliopsida</taxon>
        <taxon>eudicotyledons</taxon>
        <taxon>Gunneridae</taxon>
        <taxon>Pentapetalae</taxon>
        <taxon>asterids</taxon>
        <taxon>lamiids</taxon>
        <taxon>Solanales</taxon>
        <taxon>Convolvulaceae</taxon>
        <taxon>Cuscuteae</taxon>
        <taxon>Cuscuta</taxon>
        <taxon>Cuscuta subgen. Cuscuta</taxon>
    </lineage>
</organism>
<dbReference type="InterPro" id="IPR000490">
    <property type="entry name" value="Glyco_hydro_17"/>
</dbReference>
<keyword evidence="11" id="KW-1185">Reference proteome</keyword>
<dbReference type="FunFam" id="3.20.20.80:FF:000005">
    <property type="entry name" value="Glucan endo-1,3-beta-glucosidase 14"/>
    <property type="match status" value="1"/>
</dbReference>
<evidence type="ECO:0000256" key="8">
    <source>
        <dbReference type="SAM" id="Phobius"/>
    </source>
</evidence>
<evidence type="ECO:0000313" key="11">
    <source>
        <dbReference type="Proteomes" id="UP001152523"/>
    </source>
</evidence>
<reference evidence="10" key="1">
    <citation type="submission" date="2022-07" db="EMBL/GenBank/DDBJ databases">
        <authorList>
            <person name="Macas J."/>
            <person name="Novak P."/>
            <person name="Neumann P."/>
        </authorList>
    </citation>
    <scope>NUCLEOTIDE SEQUENCE</scope>
</reference>
<evidence type="ECO:0000256" key="3">
    <source>
        <dbReference type="ARBA" id="ARBA00012780"/>
    </source>
</evidence>
<keyword evidence="6" id="KW-0326">Glycosidase</keyword>
<feature type="signal peptide" evidence="9">
    <location>
        <begin position="1"/>
        <end position="25"/>
    </location>
</feature>
<comment type="caution">
    <text evidence="10">The sequence shown here is derived from an EMBL/GenBank/DDBJ whole genome shotgun (WGS) entry which is preliminary data.</text>
</comment>
<keyword evidence="8" id="KW-0812">Transmembrane</keyword>
<dbReference type="PANTHER" id="PTHR32227">
    <property type="entry name" value="GLUCAN ENDO-1,3-BETA-GLUCOSIDASE BG1-RELATED-RELATED"/>
    <property type="match status" value="1"/>
</dbReference>
<comment type="similarity">
    <text evidence="2 7">Belongs to the glycosyl hydrolase 17 family.</text>
</comment>
<evidence type="ECO:0000313" key="10">
    <source>
        <dbReference type="EMBL" id="CAH9148114.1"/>
    </source>
</evidence>
<evidence type="ECO:0000256" key="4">
    <source>
        <dbReference type="ARBA" id="ARBA00022729"/>
    </source>
</evidence>
<dbReference type="InterPro" id="IPR017853">
    <property type="entry name" value="GH"/>
</dbReference>
<feature type="chain" id="PRO_5043426518" description="glucan endo-1,3-beta-D-glucosidase" evidence="9">
    <location>
        <begin position="26"/>
        <end position="391"/>
    </location>
</feature>
<comment type="catalytic activity">
    <reaction evidence="1">
        <text>Hydrolysis of (1-&gt;3)-beta-D-glucosidic linkages in (1-&gt;3)-beta-D-glucans.</text>
        <dbReference type="EC" id="3.2.1.39"/>
    </reaction>
</comment>